<protein>
    <recommendedName>
        <fullName evidence="5">RNA polymerase I-specific transcription initiation factor RRN3</fullName>
    </recommendedName>
</protein>
<accession>A0A058Z9D4</accession>
<dbReference type="InterPro" id="IPR007991">
    <property type="entry name" value="RNA_pol_I_trans_ini_fac_RRN3"/>
</dbReference>
<proteinExistence type="inferred from homology"/>
<evidence type="ECO:0000313" key="4">
    <source>
        <dbReference type="Proteomes" id="UP000030693"/>
    </source>
</evidence>
<dbReference type="Proteomes" id="UP000030693">
    <property type="component" value="Unassembled WGS sequence"/>
</dbReference>
<evidence type="ECO:0000256" key="2">
    <source>
        <dbReference type="SAM" id="MobiDB-lite"/>
    </source>
</evidence>
<dbReference type="RefSeq" id="XP_009495733.1">
    <property type="nucleotide sequence ID" value="XM_009497458.1"/>
</dbReference>
<comment type="similarity">
    <text evidence="1">Belongs to the RRN3 family.</text>
</comment>
<evidence type="ECO:0008006" key="5">
    <source>
        <dbReference type="Google" id="ProtNLM"/>
    </source>
</evidence>
<dbReference type="GO" id="GO:0001181">
    <property type="term" value="F:RNA polymerase I general transcription initiation factor activity"/>
    <property type="evidence" value="ECO:0007669"/>
    <property type="project" value="InterPro"/>
</dbReference>
<dbReference type="GO" id="GO:0006361">
    <property type="term" value="P:transcription initiation at RNA polymerase I promoter"/>
    <property type="evidence" value="ECO:0007669"/>
    <property type="project" value="InterPro"/>
</dbReference>
<dbReference type="OMA" id="VCSPAIV"/>
<dbReference type="PANTHER" id="PTHR12790:SF0">
    <property type="entry name" value="RNA POLYMERASE I-SPECIFIC TRANSCRIPTION INITIATION FACTOR RRN3-RELATED"/>
    <property type="match status" value="1"/>
</dbReference>
<dbReference type="PANTHER" id="PTHR12790">
    <property type="entry name" value="TRANSCRIPTION INITIATION FACTOR IA RRN3"/>
    <property type="match status" value="1"/>
</dbReference>
<name>A0A058Z9D4_FONAL</name>
<dbReference type="GO" id="GO:0005634">
    <property type="term" value="C:nucleus"/>
    <property type="evidence" value="ECO:0007669"/>
    <property type="project" value="TreeGrafter"/>
</dbReference>
<feature type="region of interest" description="Disordered" evidence="2">
    <location>
        <begin position="268"/>
        <end position="292"/>
    </location>
</feature>
<organism evidence="3">
    <name type="scientific">Fonticula alba</name>
    <name type="common">Slime mold</name>
    <dbReference type="NCBI Taxonomy" id="691883"/>
    <lineage>
        <taxon>Eukaryota</taxon>
        <taxon>Rotosphaerida</taxon>
        <taxon>Fonticulaceae</taxon>
        <taxon>Fonticula</taxon>
    </lineage>
</organism>
<feature type="region of interest" description="Disordered" evidence="2">
    <location>
        <begin position="597"/>
        <end position="639"/>
    </location>
</feature>
<evidence type="ECO:0000313" key="3">
    <source>
        <dbReference type="EMBL" id="KCV70127.1"/>
    </source>
</evidence>
<sequence length="724" mass="79150">MSADTAAAEPIELTMARIIIKALDDLKHGSRSEFDIVVKSLVNEQEPEGLKRWIVALIQCVSSITPSAGDLVSAILSMEWVLSDHHHVSLYLELIEQLLACNASFSVACLRMIVSNFGFANGQLVREAANMRILRSAVMPESLLAPHDGSQAPSATPDGIPDTIEAAFERVHSALASACKIVPVAKLQLPEILAEFYPHKALDTAAHFWYMQNLLRIVDYLPDLLDCVLDLFLQRLVQIDVELQLDADEISQVVQYVAQLEQHRAAALQQQQQQQQSDTPEMRNSHSPNGEPMTEADLAEALVLPPDVANAHALVLKIDTLLKIAFDFLNNCHQHLDEATCLKVLQALLRPFERYVVPTNQSRFAQFLVFHFASLSPALAQHFITHMQRLLLDPSKPLVSRQAAASYISSFLARSRTVTDEHILSILALFSEWLHNYQQSFEGSPDFSTALNPLRHSLFYFICQALFYVFCFHHARIVAAPGGGVQFVRSLSWSRLINSRLNPLRICSPSVVDEFATITQRLEIAYCFVIIKQNRSHLGFSSASSTVDFSSFFTFEPYGLPQTRHFVDPYFITWQDVQQVGTGTTGSAAAEAVAHHPPGAVSAPTSPTLAGMPTLSSALAPGASEGGSIASTPSLNIPRPTANPFAAEQGISAGSFDPLSQSLGSYQDDFTDLMGSPESSSMGQDLMIRMRGGASHASTALGGVASSANTAQHRVQVGFHLPGK</sequence>
<gene>
    <name evidence="3" type="ORF">H696_03588</name>
</gene>
<dbReference type="STRING" id="691883.A0A058Z9D4"/>
<keyword evidence="4" id="KW-1185">Reference proteome</keyword>
<dbReference type="Pfam" id="PF05327">
    <property type="entry name" value="RRN3"/>
    <property type="match status" value="1"/>
</dbReference>
<dbReference type="GeneID" id="20528313"/>
<reference evidence="3" key="1">
    <citation type="submission" date="2013-04" db="EMBL/GenBank/DDBJ databases">
        <title>The Genome Sequence of Fonticula alba ATCC 38817.</title>
        <authorList>
            <consortium name="The Broad Institute Genomics Platform"/>
            <person name="Russ C."/>
            <person name="Cuomo C."/>
            <person name="Burger G."/>
            <person name="Gray M.W."/>
            <person name="Holland P.W.H."/>
            <person name="King N."/>
            <person name="Lang F.B.F."/>
            <person name="Roger A.J."/>
            <person name="Ruiz-Trillo I."/>
            <person name="Brown M."/>
            <person name="Walker B."/>
            <person name="Young S."/>
            <person name="Zeng Q."/>
            <person name="Gargeya S."/>
            <person name="Fitzgerald M."/>
            <person name="Haas B."/>
            <person name="Abouelleil A."/>
            <person name="Allen A.W."/>
            <person name="Alvarado L."/>
            <person name="Arachchi H.M."/>
            <person name="Berlin A.M."/>
            <person name="Chapman S.B."/>
            <person name="Gainer-Dewar J."/>
            <person name="Goldberg J."/>
            <person name="Griggs A."/>
            <person name="Gujja S."/>
            <person name="Hansen M."/>
            <person name="Howarth C."/>
            <person name="Imamovic A."/>
            <person name="Ireland A."/>
            <person name="Larimer J."/>
            <person name="McCowan C."/>
            <person name="Murphy C."/>
            <person name="Pearson M."/>
            <person name="Poon T.W."/>
            <person name="Priest M."/>
            <person name="Roberts A."/>
            <person name="Saif S."/>
            <person name="Shea T."/>
            <person name="Sisk P."/>
            <person name="Sykes S."/>
            <person name="Wortman J."/>
            <person name="Nusbaum C."/>
            <person name="Birren B."/>
        </authorList>
    </citation>
    <scope>NUCLEOTIDE SEQUENCE [LARGE SCALE GENOMIC DNA]</scope>
    <source>
        <strain evidence="3">ATCC 38817</strain>
    </source>
</reference>
<dbReference type="OrthoDB" id="26970at2759"/>
<dbReference type="EMBL" id="KB932205">
    <property type="protein sequence ID" value="KCV70127.1"/>
    <property type="molecule type" value="Genomic_DNA"/>
</dbReference>
<evidence type="ECO:0000256" key="1">
    <source>
        <dbReference type="ARBA" id="ARBA00010098"/>
    </source>
</evidence>
<dbReference type="AlphaFoldDB" id="A0A058Z9D4"/>
<dbReference type="GO" id="GO:0001042">
    <property type="term" value="F:RNA polymerase I core binding"/>
    <property type="evidence" value="ECO:0007669"/>
    <property type="project" value="TreeGrafter"/>
</dbReference>
<dbReference type="eggNOG" id="KOG2434">
    <property type="taxonomic scope" value="Eukaryota"/>
</dbReference>